<dbReference type="GO" id="GO:0005737">
    <property type="term" value="C:cytoplasm"/>
    <property type="evidence" value="ECO:0007669"/>
    <property type="project" value="TreeGrafter"/>
</dbReference>
<dbReference type="GO" id="GO:0005524">
    <property type="term" value="F:ATP binding"/>
    <property type="evidence" value="ECO:0007669"/>
    <property type="project" value="UniProtKB-UniRule"/>
</dbReference>
<feature type="active site" description="Phosphoserine intermediate" evidence="6">
    <location>
        <position position="108"/>
    </location>
</feature>
<dbReference type="InterPro" id="IPR059117">
    <property type="entry name" value="APS_kinase_dom"/>
</dbReference>
<keyword evidence="6" id="KW-0597">Phosphoprotein</keyword>
<dbReference type="GO" id="GO:0019379">
    <property type="term" value="P:sulfate assimilation, phosphoadenylyl sulfate reduction by phosphoadenylyl-sulfate reductase (thioredoxin)"/>
    <property type="evidence" value="ECO:0007669"/>
    <property type="project" value="TreeGrafter"/>
</dbReference>
<gene>
    <name evidence="6 9" type="primary">cysC</name>
    <name evidence="9" type="ORF">DN752_19010</name>
</gene>
<protein>
    <recommendedName>
        <fullName evidence="2 6">Adenylyl-sulfate kinase</fullName>
        <ecNumber evidence="2 6">2.7.1.25</ecNumber>
    </recommendedName>
    <alternativeName>
        <fullName evidence="6">APS kinase</fullName>
    </alternativeName>
    <alternativeName>
        <fullName evidence="6">ATP adenosine-5'-phosphosulfate 3'-phosphotransferase</fullName>
    </alternativeName>
    <alternativeName>
        <fullName evidence="6">Adenosine-5'-phosphosulfate kinase</fullName>
    </alternativeName>
</protein>
<keyword evidence="4 6" id="KW-0547">Nucleotide-binding</keyword>
<comment type="pathway">
    <text evidence="6 7">Sulfur metabolism; hydrogen sulfide biosynthesis; sulfite from sulfate: step 2/3.</text>
</comment>
<evidence type="ECO:0000313" key="9">
    <source>
        <dbReference type="EMBL" id="AWW32055.1"/>
    </source>
</evidence>
<dbReference type="PANTHER" id="PTHR42700">
    <property type="entry name" value="SULFATE ADENYLYLTRANSFERASE"/>
    <property type="match status" value="1"/>
</dbReference>
<dbReference type="SUPFAM" id="SSF52540">
    <property type="entry name" value="P-loop containing nucleoside triphosphate hydrolases"/>
    <property type="match status" value="1"/>
</dbReference>
<dbReference type="NCBIfam" id="NF003013">
    <property type="entry name" value="PRK03846.1"/>
    <property type="match status" value="1"/>
</dbReference>
<keyword evidence="10" id="KW-1185">Reference proteome</keyword>
<comment type="similarity">
    <text evidence="6 7">Belongs to the APS kinase family.</text>
</comment>
<organism evidence="9 10">
    <name type="scientific">Echinicola strongylocentroti</name>
    <dbReference type="NCBI Taxonomy" id="1795355"/>
    <lineage>
        <taxon>Bacteria</taxon>
        <taxon>Pseudomonadati</taxon>
        <taxon>Bacteroidota</taxon>
        <taxon>Cytophagia</taxon>
        <taxon>Cytophagales</taxon>
        <taxon>Cyclobacteriaceae</taxon>
        <taxon>Echinicola</taxon>
    </lineage>
</organism>
<dbReference type="UniPathway" id="UPA00140">
    <property type="reaction ID" value="UER00205"/>
</dbReference>
<evidence type="ECO:0000256" key="5">
    <source>
        <dbReference type="ARBA" id="ARBA00022840"/>
    </source>
</evidence>
<evidence type="ECO:0000256" key="2">
    <source>
        <dbReference type="ARBA" id="ARBA00012121"/>
    </source>
</evidence>
<accession>A0A2Z4IMC9</accession>
<dbReference type="HAMAP" id="MF_00065">
    <property type="entry name" value="Adenylyl_sulf_kinase"/>
    <property type="match status" value="1"/>
</dbReference>
<keyword evidence="5 6" id="KW-0067">ATP-binding</keyword>
<dbReference type="KEGG" id="est:DN752_19010"/>
<evidence type="ECO:0000256" key="3">
    <source>
        <dbReference type="ARBA" id="ARBA00022679"/>
    </source>
</evidence>
<comment type="function">
    <text evidence="6 7">Catalyzes the synthesis of activated sulfate.</text>
</comment>
<feature type="binding site" evidence="6">
    <location>
        <begin position="34"/>
        <end position="41"/>
    </location>
    <ligand>
        <name>ATP</name>
        <dbReference type="ChEBI" id="CHEBI:30616"/>
    </ligand>
</feature>
<dbReference type="CDD" id="cd02027">
    <property type="entry name" value="APSK"/>
    <property type="match status" value="1"/>
</dbReference>
<dbReference type="PANTHER" id="PTHR42700:SF1">
    <property type="entry name" value="SULFATE ADENYLYLTRANSFERASE"/>
    <property type="match status" value="1"/>
</dbReference>
<dbReference type="EC" id="2.7.1.25" evidence="2 6"/>
<name>A0A2Z4IMC9_9BACT</name>
<feature type="domain" description="APS kinase" evidence="8">
    <location>
        <begin position="27"/>
        <end position="176"/>
    </location>
</feature>
<dbReference type="Gene3D" id="3.40.50.300">
    <property type="entry name" value="P-loop containing nucleotide triphosphate hydrolases"/>
    <property type="match status" value="1"/>
</dbReference>
<dbReference type="GO" id="GO:0004020">
    <property type="term" value="F:adenylylsulfate kinase activity"/>
    <property type="evidence" value="ECO:0007669"/>
    <property type="project" value="UniProtKB-UniRule"/>
</dbReference>
<evidence type="ECO:0000256" key="1">
    <source>
        <dbReference type="ARBA" id="ARBA00001823"/>
    </source>
</evidence>
<dbReference type="NCBIfam" id="TIGR00455">
    <property type="entry name" value="apsK"/>
    <property type="match status" value="1"/>
</dbReference>
<dbReference type="GO" id="GO:0010134">
    <property type="term" value="P:sulfate assimilation via adenylyl sulfate reduction"/>
    <property type="evidence" value="ECO:0007669"/>
    <property type="project" value="TreeGrafter"/>
</dbReference>
<evidence type="ECO:0000256" key="6">
    <source>
        <dbReference type="HAMAP-Rule" id="MF_00065"/>
    </source>
</evidence>
<proteinExistence type="inferred from homology"/>
<dbReference type="InterPro" id="IPR002891">
    <property type="entry name" value="APS"/>
</dbReference>
<keyword evidence="3 6" id="KW-0808">Transferase</keyword>
<dbReference type="Pfam" id="PF01583">
    <property type="entry name" value="APS_kinase"/>
    <property type="match status" value="1"/>
</dbReference>
<keyword evidence="6 7" id="KW-0418">Kinase</keyword>
<sequence>MNEENNVFPTEFKIRQYDRAKLLEQQPLLIWFTGLSGSGKSTLANATEFALHQKGLKTYLLDGDNLRSGLNKGLGFSSEDRIENLRRVGEVSKLMLDAGLIVIAAFISPFRKEREMIKELVGKENFIEIHVSCPLEVCEKRDTKGLYQKARKGIIKDFTGIDSPYEAPIEADLKVDTDSKTVEECINNIVSAIGKRCQSYGHNIS</sequence>
<dbReference type="EMBL" id="CP030041">
    <property type="protein sequence ID" value="AWW32055.1"/>
    <property type="molecule type" value="Genomic_DNA"/>
</dbReference>
<dbReference type="Proteomes" id="UP000248688">
    <property type="component" value="Chromosome"/>
</dbReference>
<dbReference type="OrthoDB" id="9804504at2"/>
<dbReference type="InterPro" id="IPR050512">
    <property type="entry name" value="Sulf_AdTrans/APS_kinase"/>
</dbReference>
<evidence type="ECO:0000313" key="10">
    <source>
        <dbReference type="Proteomes" id="UP000248688"/>
    </source>
</evidence>
<dbReference type="InterPro" id="IPR027417">
    <property type="entry name" value="P-loop_NTPase"/>
</dbReference>
<dbReference type="GO" id="GO:0004781">
    <property type="term" value="F:sulfate adenylyltransferase (ATP) activity"/>
    <property type="evidence" value="ECO:0007669"/>
    <property type="project" value="TreeGrafter"/>
</dbReference>
<reference evidence="9 10" key="1">
    <citation type="submission" date="2018-06" db="EMBL/GenBank/DDBJ databases">
        <title>Echinicola strongylocentroti sp. nov., isolated from a sea urchin Strongylocentrotus intermedius.</title>
        <authorList>
            <person name="Bae S.S."/>
        </authorList>
    </citation>
    <scope>NUCLEOTIDE SEQUENCE [LARGE SCALE GENOMIC DNA]</scope>
    <source>
        <strain evidence="9 10">MEBiC08714</strain>
    </source>
</reference>
<dbReference type="RefSeq" id="WP_112785428.1">
    <property type="nucleotide sequence ID" value="NZ_CP030041.1"/>
</dbReference>
<dbReference type="AlphaFoldDB" id="A0A2Z4IMC9"/>
<dbReference type="GO" id="GO:0070814">
    <property type="term" value="P:hydrogen sulfide biosynthetic process"/>
    <property type="evidence" value="ECO:0007669"/>
    <property type="project" value="UniProtKB-UniRule"/>
</dbReference>
<comment type="catalytic activity">
    <reaction evidence="1 6 7">
        <text>adenosine 5'-phosphosulfate + ATP = 3'-phosphoadenylyl sulfate + ADP + H(+)</text>
        <dbReference type="Rhea" id="RHEA:24152"/>
        <dbReference type="ChEBI" id="CHEBI:15378"/>
        <dbReference type="ChEBI" id="CHEBI:30616"/>
        <dbReference type="ChEBI" id="CHEBI:58243"/>
        <dbReference type="ChEBI" id="CHEBI:58339"/>
        <dbReference type="ChEBI" id="CHEBI:456216"/>
        <dbReference type="EC" id="2.7.1.25"/>
    </reaction>
</comment>
<evidence type="ECO:0000259" key="8">
    <source>
        <dbReference type="Pfam" id="PF01583"/>
    </source>
</evidence>
<evidence type="ECO:0000256" key="4">
    <source>
        <dbReference type="ARBA" id="ARBA00022741"/>
    </source>
</evidence>
<evidence type="ECO:0000256" key="7">
    <source>
        <dbReference type="RuleBase" id="RU004347"/>
    </source>
</evidence>